<evidence type="ECO:0000313" key="5">
    <source>
        <dbReference type="Proteomes" id="UP000759131"/>
    </source>
</evidence>
<dbReference type="PANTHER" id="PTHR10584:SF166">
    <property type="entry name" value="RIBOKINASE"/>
    <property type="match status" value="1"/>
</dbReference>
<evidence type="ECO:0000313" key="4">
    <source>
        <dbReference type="EMBL" id="CAD7627166.1"/>
    </source>
</evidence>
<dbReference type="SUPFAM" id="SSF53613">
    <property type="entry name" value="Ribokinase-like"/>
    <property type="match status" value="1"/>
</dbReference>
<reference evidence="4" key="1">
    <citation type="submission" date="2020-11" db="EMBL/GenBank/DDBJ databases">
        <authorList>
            <person name="Tran Van P."/>
        </authorList>
    </citation>
    <scope>NUCLEOTIDE SEQUENCE</scope>
</reference>
<dbReference type="AlphaFoldDB" id="A0A7R9PZZ7"/>
<feature type="domain" description="Carbohydrate kinase PfkB" evidence="3">
    <location>
        <begin position="2"/>
        <end position="124"/>
    </location>
</feature>
<dbReference type="GO" id="GO:0006796">
    <property type="term" value="P:phosphate-containing compound metabolic process"/>
    <property type="evidence" value="ECO:0007669"/>
    <property type="project" value="UniProtKB-ARBA"/>
</dbReference>
<dbReference type="InterPro" id="IPR029056">
    <property type="entry name" value="Ribokinase-like"/>
</dbReference>
<dbReference type="EMBL" id="OC859074">
    <property type="protein sequence ID" value="CAD7627166.1"/>
    <property type="molecule type" value="Genomic_DNA"/>
</dbReference>
<evidence type="ECO:0000256" key="1">
    <source>
        <dbReference type="ARBA" id="ARBA00022679"/>
    </source>
</evidence>
<gene>
    <name evidence="4" type="ORF">OSB1V03_LOCUS7596</name>
</gene>
<keyword evidence="1" id="KW-0808">Transferase</keyword>
<dbReference type="Gene3D" id="3.40.1190.20">
    <property type="match status" value="1"/>
</dbReference>
<protein>
    <recommendedName>
        <fullName evidence="3">Carbohydrate kinase PfkB domain-containing protein</fullName>
    </recommendedName>
</protein>
<proteinExistence type="predicted"/>
<accession>A0A7R9PZZ7</accession>
<evidence type="ECO:0000259" key="3">
    <source>
        <dbReference type="Pfam" id="PF00294"/>
    </source>
</evidence>
<dbReference type="PROSITE" id="PS00584">
    <property type="entry name" value="PFKB_KINASES_2"/>
    <property type="match status" value="1"/>
</dbReference>
<dbReference type="GO" id="GO:0005829">
    <property type="term" value="C:cytosol"/>
    <property type="evidence" value="ECO:0007669"/>
    <property type="project" value="TreeGrafter"/>
</dbReference>
<dbReference type="GO" id="GO:0016301">
    <property type="term" value="F:kinase activity"/>
    <property type="evidence" value="ECO:0007669"/>
    <property type="project" value="UniProtKB-KW"/>
</dbReference>
<sequence length="133" mass="14553">MYPLFDVFCLNETEATITTGVDVKSIEDGKKSCRVLLERGCGSVILTMGDNGAVYMDSKVAFHVPVQQKVTPVDTTGAGDAFMGALAYYMVSHPNITIEEQIKRSVYIATRSVLKQGTQSSFPDKHELPANLF</sequence>
<dbReference type="Pfam" id="PF00294">
    <property type="entry name" value="PfkB"/>
    <property type="match status" value="1"/>
</dbReference>
<organism evidence="4">
    <name type="scientific">Medioppia subpectinata</name>
    <dbReference type="NCBI Taxonomy" id="1979941"/>
    <lineage>
        <taxon>Eukaryota</taxon>
        <taxon>Metazoa</taxon>
        <taxon>Ecdysozoa</taxon>
        <taxon>Arthropoda</taxon>
        <taxon>Chelicerata</taxon>
        <taxon>Arachnida</taxon>
        <taxon>Acari</taxon>
        <taxon>Acariformes</taxon>
        <taxon>Sarcoptiformes</taxon>
        <taxon>Oribatida</taxon>
        <taxon>Brachypylina</taxon>
        <taxon>Oppioidea</taxon>
        <taxon>Oppiidae</taxon>
        <taxon>Medioppia</taxon>
    </lineage>
</organism>
<dbReference type="OrthoDB" id="415590at2759"/>
<keyword evidence="2" id="KW-0418">Kinase</keyword>
<dbReference type="InterPro" id="IPR002173">
    <property type="entry name" value="Carboh/pur_kinase_PfkB_CS"/>
</dbReference>
<dbReference type="PANTHER" id="PTHR10584">
    <property type="entry name" value="SUGAR KINASE"/>
    <property type="match status" value="1"/>
</dbReference>
<keyword evidence="5" id="KW-1185">Reference proteome</keyword>
<dbReference type="Proteomes" id="UP000759131">
    <property type="component" value="Unassembled WGS sequence"/>
</dbReference>
<dbReference type="InterPro" id="IPR011611">
    <property type="entry name" value="PfkB_dom"/>
</dbReference>
<name>A0A7R9PZZ7_9ACAR</name>
<dbReference type="EMBL" id="CAJPIZ010004499">
    <property type="protein sequence ID" value="CAG2107596.1"/>
    <property type="molecule type" value="Genomic_DNA"/>
</dbReference>
<evidence type="ECO:0000256" key="2">
    <source>
        <dbReference type="ARBA" id="ARBA00022777"/>
    </source>
</evidence>